<dbReference type="SMART" id="SM01086">
    <property type="entry name" value="ClpB_D2-small"/>
    <property type="match status" value="1"/>
</dbReference>
<dbReference type="GO" id="GO:0051082">
    <property type="term" value="F:unfolded protein binding"/>
    <property type="evidence" value="ECO:0007669"/>
    <property type="project" value="UniProtKB-UniRule"/>
</dbReference>
<dbReference type="SMART" id="SM00382">
    <property type="entry name" value="AAA"/>
    <property type="match status" value="1"/>
</dbReference>
<keyword evidence="3 6" id="KW-0862">Zinc</keyword>
<gene>
    <name evidence="8" type="ORF">B4088_0582</name>
</gene>
<evidence type="ECO:0000259" key="7">
    <source>
        <dbReference type="PROSITE" id="PS51902"/>
    </source>
</evidence>
<keyword evidence="8" id="KW-0645">Protease</keyword>
<dbReference type="Gene3D" id="3.40.50.300">
    <property type="entry name" value="P-loop containing nucleotide triphosphate hydrolases"/>
    <property type="match status" value="1"/>
</dbReference>
<organism evidence="8 9">
    <name type="scientific">Bacillus cereus</name>
    <dbReference type="NCBI Taxonomy" id="1396"/>
    <lineage>
        <taxon>Bacteria</taxon>
        <taxon>Bacillati</taxon>
        <taxon>Bacillota</taxon>
        <taxon>Bacilli</taxon>
        <taxon>Bacillales</taxon>
        <taxon>Bacillaceae</taxon>
        <taxon>Bacillus</taxon>
        <taxon>Bacillus cereus group</taxon>
    </lineage>
</organism>
<dbReference type="PROSITE" id="PS51902">
    <property type="entry name" value="CLPX_ZB"/>
    <property type="match status" value="1"/>
</dbReference>
<name>A0A161R787_BACCE</name>
<dbReference type="GO" id="GO:0008270">
    <property type="term" value="F:zinc ion binding"/>
    <property type="evidence" value="ECO:0007669"/>
    <property type="project" value="UniProtKB-UniRule"/>
</dbReference>
<dbReference type="InterPro" id="IPR003959">
    <property type="entry name" value="ATPase_AAA_core"/>
</dbReference>
<dbReference type="GO" id="GO:0051301">
    <property type="term" value="P:cell division"/>
    <property type="evidence" value="ECO:0007669"/>
    <property type="project" value="TreeGrafter"/>
</dbReference>
<dbReference type="InterPro" id="IPR003593">
    <property type="entry name" value="AAA+_ATPase"/>
</dbReference>
<accession>A0A161R787</accession>
<dbReference type="InterPro" id="IPR010603">
    <property type="entry name" value="Znf_CppX_C4"/>
</dbReference>
<dbReference type="NCBIfam" id="TIGR00382">
    <property type="entry name" value="clpX"/>
    <property type="match status" value="1"/>
</dbReference>
<evidence type="ECO:0000256" key="4">
    <source>
        <dbReference type="ARBA" id="ARBA00022840"/>
    </source>
</evidence>
<evidence type="ECO:0000256" key="3">
    <source>
        <dbReference type="ARBA" id="ARBA00022833"/>
    </source>
</evidence>
<evidence type="ECO:0000256" key="2">
    <source>
        <dbReference type="ARBA" id="ARBA00022741"/>
    </source>
</evidence>
<sequence length="415" mass="46303">MKTNTNNELMCSFCRRPQSQVRKLIAGPNVYICDACIELGVNILAEEDNSDNEKSNHNKPVPPKEMVSKLDQYVIRQEHAKKVLSNAMYDHTLRLNQNKKVKGDVEVGKSNIMLIGPSGSGKTELARALAGILDVPFAIADATSVTEAGYVGDDVENIVLRLIQAADFNIEKAQRGIIYIDEFDKLARKSSDTPSITRDVSGEGVQQSLLKIIEGSVISVPSKGGRKHPREDHIQIDTSDILFICGGAFDGLEEIIKQRHNTKAIGFGNDDTKKSEKEDWLKKVSREDIRKFGIIPEILGRLPIISTLEELDVEALEEVLTFPKNALAKQYKKRFELDGQQLIFGDGVLYMIADLAHKREGGARGLRSVMEELLNEIKFEYSSREDVDTITVSKEYVETRSLDKLIIGLKEEQSA</sequence>
<evidence type="ECO:0000256" key="1">
    <source>
        <dbReference type="ARBA" id="ARBA00022723"/>
    </source>
</evidence>
<dbReference type="GO" id="GO:0005524">
    <property type="term" value="F:ATP binding"/>
    <property type="evidence" value="ECO:0007669"/>
    <property type="project" value="UniProtKB-KW"/>
</dbReference>
<feature type="binding site" evidence="6">
    <location>
        <position position="33"/>
    </location>
    <ligand>
        <name>Zn(2+)</name>
        <dbReference type="ChEBI" id="CHEBI:29105"/>
    </ligand>
</feature>
<dbReference type="PANTHER" id="PTHR48102:SF7">
    <property type="entry name" value="ATP-DEPENDENT CLP PROTEASE ATP-BINDING SUBUNIT CLPX-LIKE, MITOCHONDRIAL"/>
    <property type="match status" value="1"/>
</dbReference>
<evidence type="ECO:0000256" key="6">
    <source>
        <dbReference type="PROSITE-ProRule" id="PRU01250"/>
    </source>
</evidence>
<feature type="binding site" evidence="6">
    <location>
        <position position="36"/>
    </location>
    <ligand>
        <name>Zn(2+)</name>
        <dbReference type="ChEBI" id="CHEBI:29105"/>
    </ligand>
</feature>
<protein>
    <submittedName>
        <fullName evidence="8">ATP-dependent Clp protease ATP-binding subunit ClpX</fullName>
    </submittedName>
</protein>
<evidence type="ECO:0000256" key="5">
    <source>
        <dbReference type="ARBA" id="ARBA00023186"/>
    </source>
</evidence>
<comment type="caution">
    <text evidence="8">The sequence shown here is derived from an EMBL/GenBank/DDBJ whole genome shotgun (WGS) entry which is preliminary data.</text>
</comment>
<feature type="binding site" evidence="6">
    <location>
        <position position="14"/>
    </location>
    <ligand>
        <name>Zn(2+)</name>
        <dbReference type="ChEBI" id="CHEBI:29105"/>
    </ligand>
</feature>
<dbReference type="GO" id="GO:0046983">
    <property type="term" value="F:protein dimerization activity"/>
    <property type="evidence" value="ECO:0007669"/>
    <property type="project" value="UniProtKB-UniRule"/>
</dbReference>
<reference evidence="8 9" key="1">
    <citation type="submission" date="2015-09" db="EMBL/GenBank/DDBJ databases">
        <title>Bacillus cereus food isolates.</title>
        <authorList>
            <person name="Boekhorst J."/>
        </authorList>
    </citation>
    <scope>NUCLEOTIDE SEQUENCE [LARGE SCALE GENOMIC DNA]</scope>
    <source>
        <strain evidence="8 9">B4088</strain>
    </source>
</reference>
<comment type="similarity">
    <text evidence="6">Belongs to the ClpX chaperone family.</text>
</comment>
<dbReference type="AlphaFoldDB" id="A0A161R787"/>
<evidence type="ECO:0000313" key="8">
    <source>
        <dbReference type="EMBL" id="KZD72121.1"/>
    </source>
</evidence>
<keyword evidence="1 6" id="KW-0479">Metal-binding</keyword>
<keyword evidence="8" id="KW-0378">Hydrolase</keyword>
<dbReference type="EMBL" id="LJKE01000015">
    <property type="protein sequence ID" value="KZD72121.1"/>
    <property type="molecule type" value="Genomic_DNA"/>
</dbReference>
<dbReference type="Pfam" id="PF07724">
    <property type="entry name" value="AAA_2"/>
    <property type="match status" value="1"/>
</dbReference>
<dbReference type="SUPFAM" id="SSF57716">
    <property type="entry name" value="Glucocorticoid receptor-like (DNA-binding domain)"/>
    <property type="match status" value="1"/>
</dbReference>
<dbReference type="SUPFAM" id="SSF52540">
    <property type="entry name" value="P-loop containing nucleoside triphosphate hydrolases"/>
    <property type="match status" value="1"/>
</dbReference>
<evidence type="ECO:0000313" key="9">
    <source>
        <dbReference type="Proteomes" id="UP000076482"/>
    </source>
</evidence>
<dbReference type="NCBIfam" id="NF003745">
    <property type="entry name" value="PRK05342.1"/>
    <property type="match status" value="1"/>
</dbReference>
<dbReference type="Gene3D" id="1.10.8.60">
    <property type="match status" value="1"/>
</dbReference>
<dbReference type="Proteomes" id="UP000076482">
    <property type="component" value="Unassembled WGS sequence"/>
</dbReference>
<dbReference type="PATRIC" id="fig|1396.535.peg.4334"/>
<dbReference type="InterPro" id="IPR027417">
    <property type="entry name" value="P-loop_NTPase"/>
</dbReference>
<dbReference type="SMART" id="SM00994">
    <property type="entry name" value="zf-C4_ClpX"/>
    <property type="match status" value="1"/>
</dbReference>
<dbReference type="InterPro" id="IPR004487">
    <property type="entry name" value="Clp_protease_ATP-bd_su_ClpX"/>
</dbReference>
<feature type="binding site" evidence="6">
    <location>
        <position position="11"/>
    </location>
    <ligand>
        <name>Zn(2+)</name>
        <dbReference type="ChEBI" id="CHEBI:29105"/>
    </ligand>
</feature>
<keyword evidence="2" id="KW-0547">Nucleotide-binding</keyword>
<proteinExistence type="inferred from homology"/>
<keyword evidence="5 6" id="KW-0143">Chaperone</keyword>
<dbReference type="Pfam" id="PF06689">
    <property type="entry name" value="zf-C4_ClpX"/>
    <property type="match status" value="1"/>
</dbReference>
<dbReference type="InterPro" id="IPR059188">
    <property type="entry name" value="Znf_CLPX-like"/>
</dbReference>
<dbReference type="GO" id="GO:0009376">
    <property type="term" value="C:HslUV protease complex"/>
    <property type="evidence" value="ECO:0007669"/>
    <property type="project" value="TreeGrafter"/>
</dbReference>
<dbReference type="GO" id="GO:0051603">
    <property type="term" value="P:proteolysis involved in protein catabolic process"/>
    <property type="evidence" value="ECO:0007669"/>
    <property type="project" value="TreeGrafter"/>
</dbReference>
<dbReference type="GO" id="GO:0008233">
    <property type="term" value="F:peptidase activity"/>
    <property type="evidence" value="ECO:0007669"/>
    <property type="project" value="UniProtKB-KW"/>
</dbReference>
<dbReference type="InterPro" id="IPR050052">
    <property type="entry name" value="ATP-dep_Clp_protease_ClpX"/>
</dbReference>
<dbReference type="CDD" id="cd19497">
    <property type="entry name" value="RecA-like_ClpX"/>
    <property type="match status" value="1"/>
</dbReference>
<feature type="domain" description="ClpX-type ZB" evidence="7">
    <location>
        <begin position="1"/>
        <end position="52"/>
    </location>
</feature>
<dbReference type="GO" id="GO:0016887">
    <property type="term" value="F:ATP hydrolysis activity"/>
    <property type="evidence" value="ECO:0007669"/>
    <property type="project" value="InterPro"/>
</dbReference>
<keyword evidence="4 8" id="KW-0067">ATP-binding</keyword>
<dbReference type="InterPro" id="IPR038366">
    <property type="entry name" value="Znf_CppX_C4_sf"/>
</dbReference>
<dbReference type="PANTHER" id="PTHR48102">
    <property type="entry name" value="ATP-DEPENDENT CLP PROTEASE ATP-BINDING SUBUNIT CLPX-LIKE, MITOCHONDRIAL-RELATED"/>
    <property type="match status" value="1"/>
</dbReference>
<dbReference type="GO" id="GO:0140662">
    <property type="term" value="F:ATP-dependent protein folding chaperone"/>
    <property type="evidence" value="ECO:0007669"/>
    <property type="project" value="InterPro"/>
</dbReference>
<dbReference type="Gene3D" id="6.20.220.10">
    <property type="entry name" value="ClpX chaperone, C4-type zinc finger domain"/>
    <property type="match status" value="1"/>
</dbReference>
<dbReference type="InterPro" id="IPR019489">
    <property type="entry name" value="Clp_ATPase_C"/>
</dbReference>